<dbReference type="PANTHER" id="PTHR33526">
    <property type="entry name" value="OS07G0123800 PROTEIN"/>
    <property type="match status" value="1"/>
</dbReference>
<sequence>MKSKVSHQNSFLRVITIPYRALCKARDFYVRSITDCSDMANYRPTNMRGLPKSYSVRSSLSSESEDFRELVRASSSRRTDLDLELYLQQQKKVGAVSRAEMPRSISVAMGRIDEDRPCCSFGDMNVNSNREFKYPRSRSHDVATSSASLLI</sequence>
<dbReference type="Proteomes" id="UP000834106">
    <property type="component" value="Chromosome 21"/>
</dbReference>
<keyword evidence="2" id="KW-1185">Reference proteome</keyword>
<reference evidence="1" key="1">
    <citation type="submission" date="2023-05" db="EMBL/GenBank/DDBJ databases">
        <authorList>
            <person name="Huff M."/>
        </authorList>
    </citation>
    <scope>NUCLEOTIDE SEQUENCE</scope>
</reference>
<dbReference type="EMBL" id="OU503056">
    <property type="protein sequence ID" value="CAI9784855.1"/>
    <property type="molecule type" value="Genomic_DNA"/>
</dbReference>
<dbReference type="PIRSF" id="PIRSF031279">
    <property type="entry name" value="UCP031279"/>
    <property type="match status" value="1"/>
</dbReference>
<proteinExistence type="predicted"/>
<accession>A0AAD2EEI3</accession>
<dbReference type="InterPro" id="IPR016972">
    <property type="entry name" value="UCP031279"/>
</dbReference>
<evidence type="ECO:0000313" key="2">
    <source>
        <dbReference type="Proteomes" id="UP000834106"/>
    </source>
</evidence>
<evidence type="ECO:0000313" key="1">
    <source>
        <dbReference type="EMBL" id="CAI9784855.1"/>
    </source>
</evidence>
<dbReference type="PANTHER" id="PTHR33526:SF13">
    <property type="entry name" value="TYROSINE-PROTEIN PHOSPHATASE 3-LIKE"/>
    <property type="match status" value="1"/>
</dbReference>
<dbReference type="AlphaFoldDB" id="A0AAD2EEI3"/>
<gene>
    <name evidence="1" type="ORF">FPE_LOCUS32285</name>
</gene>
<name>A0AAD2EEI3_9LAMI</name>
<organism evidence="1 2">
    <name type="scientific">Fraxinus pennsylvanica</name>
    <dbReference type="NCBI Taxonomy" id="56036"/>
    <lineage>
        <taxon>Eukaryota</taxon>
        <taxon>Viridiplantae</taxon>
        <taxon>Streptophyta</taxon>
        <taxon>Embryophyta</taxon>
        <taxon>Tracheophyta</taxon>
        <taxon>Spermatophyta</taxon>
        <taxon>Magnoliopsida</taxon>
        <taxon>eudicotyledons</taxon>
        <taxon>Gunneridae</taxon>
        <taxon>Pentapetalae</taxon>
        <taxon>asterids</taxon>
        <taxon>lamiids</taxon>
        <taxon>Lamiales</taxon>
        <taxon>Oleaceae</taxon>
        <taxon>Oleeae</taxon>
        <taxon>Fraxinus</taxon>
    </lineage>
</organism>
<protein>
    <submittedName>
        <fullName evidence="1">Uncharacterized protein</fullName>
    </submittedName>
</protein>